<protein>
    <submittedName>
        <fullName evidence="1">Uncharacterized protein</fullName>
    </submittedName>
</protein>
<keyword evidence="2" id="KW-1185">Reference proteome</keyword>
<accession>A0A0G2Y7H2</accession>
<dbReference type="EMBL" id="KM982402">
    <property type="protein sequence ID" value="AKI79762.1"/>
    <property type="molecule type" value="Genomic_DNA"/>
</dbReference>
<name>A0A0G2Y7H2_9VIRU</name>
<dbReference type="Proteomes" id="UP000240461">
    <property type="component" value="Segment"/>
</dbReference>
<evidence type="ECO:0000313" key="2">
    <source>
        <dbReference type="Proteomes" id="UP000240461"/>
    </source>
</evidence>
<sequence>MSNLYIFDVCENITIYKADSIEELMDYLRNNLDDLRSVFESISLTDCSLVEYLPEIYETNLNLYKDRDWKKAKKIIEKKIFRKYSAEEIFSEFHCNCNDGNIEPFVHVSVVKKDDIINVKNIY</sequence>
<evidence type="ECO:0000313" key="1">
    <source>
        <dbReference type="EMBL" id="AKI79762.1"/>
    </source>
</evidence>
<proteinExistence type="predicted"/>
<organism evidence="1 2">
    <name type="scientific">Acanthamoeba polyphaga mimivirus Kroon</name>
    <dbReference type="NCBI Taxonomy" id="3069720"/>
    <lineage>
        <taxon>Viruses</taxon>
        <taxon>Varidnaviria</taxon>
        <taxon>Bamfordvirae</taxon>
        <taxon>Nucleocytoviricota</taxon>
        <taxon>Megaviricetes</taxon>
        <taxon>Imitervirales</taxon>
        <taxon>Mimiviridae</taxon>
        <taxon>Megamimivirinae</taxon>
        <taxon>Mimivirus</taxon>
        <taxon>Mimivirus lagoaense</taxon>
    </lineage>
</organism>
<dbReference type="KEGG" id="vg:80513560"/>
<reference evidence="1 2" key="1">
    <citation type="submission" date="2014-10" db="EMBL/GenBank/DDBJ databases">
        <title>Pan-genome analysis of Brazilian lineage A amoebal mimiviruses.</title>
        <authorList>
            <person name="Assis F.L."/>
            <person name="Abrahao J.S."/>
            <person name="Kroon E.G."/>
            <person name="Dornas F.P."/>
            <person name="Andrade K.R."/>
            <person name="Borato P.V.M."/>
            <person name="Pilotto M.R."/>
            <person name="Benamar S."/>
            <person name="LaScola B."/>
            <person name="Colson P."/>
        </authorList>
    </citation>
    <scope>NUCLEOTIDE SEQUENCE [LARGE SCALE GENOMIC DNA]</scope>
    <source>
        <strain evidence="1 2">Kroon</strain>
    </source>
</reference>